<dbReference type="SUPFAM" id="SSF160240">
    <property type="entry name" value="Cation efflux protein cytoplasmic domain-like"/>
    <property type="match status" value="1"/>
</dbReference>
<protein>
    <submittedName>
        <fullName evidence="12">Cation diffusion facilitator family transporter</fullName>
    </submittedName>
</protein>
<evidence type="ECO:0000259" key="11">
    <source>
        <dbReference type="Pfam" id="PF16916"/>
    </source>
</evidence>
<evidence type="ECO:0000256" key="6">
    <source>
        <dbReference type="ARBA" id="ARBA00022989"/>
    </source>
</evidence>
<feature type="transmembrane region" description="Helical" evidence="9">
    <location>
        <begin position="84"/>
        <end position="103"/>
    </location>
</feature>
<dbReference type="Pfam" id="PF01545">
    <property type="entry name" value="Cation_efflux"/>
    <property type="match status" value="1"/>
</dbReference>
<accession>A0AAP4D650</accession>
<dbReference type="InterPro" id="IPR058533">
    <property type="entry name" value="Cation_efflux_TM"/>
</dbReference>
<dbReference type="AlphaFoldDB" id="A0AAP4D650"/>
<dbReference type="PANTHER" id="PTHR11562:SF17">
    <property type="entry name" value="RE54080P-RELATED"/>
    <property type="match status" value="1"/>
</dbReference>
<sequence length="310" mass="32841">MSGHHHHHAAEGGDRRVLGAVLVNVLLTVAQIAGGIVSGSLSLIADAIHNLSDAMSLGIAFAARRIARRPSDRAMTFGYVRAEIVAALVNYTTLIVVGLYLVWEAVLRFLDPQPVEGWLVVVIAGVALAVDLATAALTWALSKESMNIRAAFLHNVADALGSIGVIVAGTLIILRDWQLVDPLVTLMIAAWILWQSFTEIGGVIRLLMLGTPAEIDLDELIGALRGVAGVAGLHHVHVWAIDERHTALEAHVVVADGTALGGEAVKQRIKALLAGRFGIAHTTLEIEQASQSCEGEDARLVGHRITGARG</sequence>
<dbReference type="PANTHER" id="PTHR11562">
    <property type="entry name" value="CATION EFFLUX PROTEIN/ ZINC TRANSPORTER"/>
    <property type="match status" value="1"/>
</dbReference>
<keyword evidence="8 9" id="KW-0472">Membrane</keyword>
<evidence type="ECO:0000313" key="13">
    <source>
        <dbReference type="Proteomes" id="UP001301140"/>
    </source>
</evidence>
<evidence type="ECO:0000259" key="10">
    <source>
        <dbReference type="Pfam" id="PF01545"/>
    </source>
</evidence>
<dbReference type="Pfam" id="PF16916">
    <property type="entry name" value="ZT_dimer"/>
    <property type="match status" value="1"/>
</dbReference>
<evidence type="ECO:0000256" key="3">
    <source>
        <dbReference type="ARBA" id="ARBA00022448"/>
    </source>
</evidence>
<evidence type="ECO:0000256" key="4">
    <source>
        <dbReference type="ARBA" id="ARBA00022692"/>
    </source>
</evidence>
<comment type="caution">
    <text evidence="12">The sequence shown here is derived from an EMBL/GenBank/DDBJ whole genome shotgun (WGS) entry which is preliminary data.</text>
</comment>
<dbReference type="InterPro" id="IPR027470">
    <property type="entry name" value="Cation_efflux_CTD"/>
</dbReference>
<evidence type="ECO:0000256" key="2">
    <source>
        <dbReference type="ARBA" id="ARBA00008873"/>
    </source>
</evidence>
<evidence type="ECO:0000256" key="5">
    <source>
        <dbReference type="ARBA" id="ARBA00022906"/>
    </source>
</evidence>
<evidence type="ECO:0000313" key="12">
    <source>
        <dbReference type="EMBL" id="MDF1587258.1"/>
    </source>
</evidence>
<comment type="similarity">
    <text evidence="2">Belongs to the cation diffusion facilitator (CDF) transporter (TC 2.A.4) family. SLC30A subfamily.</text>
</comment>
<dbReference type="EMBL" id="JARGEQ010000126">
    <property type="protein sequence ID" value="MDF1587258.1"/>
    <property type="molecule type" value="Genomic_DNA"/>
</dbReference>
<reference evidence="12 13" key="1">
    <citation type="submission" date="2023-03" db="EMBL/GenBank/DDBJ databases">
        <title>YIM 152171 draft genome.</title>
        <authorList>
            <person name="Yang Z."/>
        </authorList>
    </citation>
    <scope>NUCLEOTIDE SEQUENCE [LARGE SCALE GENOMIC DNA]</scope>
    <source>
        <strain evidence="12 13">YIM 152171</strain>
    </source>
</reference>
<feature type="transmembrane region" description="Helical" evidence="9">
    <location>
        <begin position="186"/>
        <end position="207"/>
    </location>
</feature>
<dbReference type="InterPro" id="IPR027469">
    <property type="entry name" value="Cation_efflux_TMD_sf"/>
</dbReference>
<keyword evidence="13" id="KW-1185">Reference proteome</keyword>
<comment type="subcellular location">
    <subcellularLocation>
        <location evidence="1">Membrane</location>
        <topology evidence="1">Multi-pass membrane protein</topology>
    </subcellularLocation>
</comment>
<dbReference type="NCBIfam" id="TIGR01297">
    <property type="entry name" value="CDF"/>
    <property type="match status" value="1"/>
</dbReference>
<dbReference type="Gene3D" id="1.20.1510.10">
    <property type="entry name" value="Cation efflux protein transmembrane domain"/>
    <property type="match status" value="1"/>
</dbReference>
<organism evidence="12 13">
    <name type="scientific">Marinimicrococcus flavescens</name>
    <dbReference type="NCBI Taxonomy" id="3031815"/>
    <lineage>
        <taxon>Bacteria</taxon>
        <taxon>Pseudomonadati</taxon>
        <taxon>Pseudomonadota</taxon>
        <taxon>Alphaproteobacteria</taxon>
        <taxon>Geminicoccales</taxon>
        <taxon>Geminicoccaceae</taxon>
        <taxon>Marinimicrococcus</taxon>
    </lineage>
</organism>
<dbReference type="InterPro" id="IPR036837">
    <property type="entry name" value="Cation_efflux_CTD_sf"/>
</dbReference>
<feature type="domain" description="Cation efflux protein cytoplasmic" evidence="11">
    <location>
        <begin position="212"/>
        <end position="288"/>
    </location>
</feature>
<evidence type="ECO:0000256" key="9">
    <source>
        <dbReference type="SAM" id="Phobius"/>
    </source>
</evidence>
<keyword evidence="7" id="KW-0406">Ion transport</keyword>
<dbReference type="Proteomes" id="UP001301140">
    <property type="component" value="Unassembled WGS sequence"/>
</dbReference>
<evidence type="ECO:0000256" key="8">
    <source>
        <dbReference type="ARBA" id="ARBA00023136"/>
    </source>
</evidence>
<dbReference type="SUPFAM" id="SSF161111">
    <property type="entry name" value="Cation efflux protein transmembrane domain-like"/>
    <property type="match status" value="1"/>
</dbReference>
<evidence type="ECO:0000256" key="1">
    <source>
        <dbReference type="ARBA" id="ARBA00004141"/>
    </source>
</evidence>
<keyword evidence="5" id="KW-0864">Zinc transport</keyword>
<gene>
    <name evidence="12" type="ORF">PZ740_12805</name>
</gene>
<keyword evidence="5" id="KW-0862">Zinc</keyword>
<feature type="transmembrane region" description="Helical" evidence="9">
    <location>
        <begin position="118"/>
        <end position="140"/>
    </location>
</feature>
<proteinExistence type="inferred from homology"/>
<keyword evidence="6 9" id="KW-1133">Transmembrane helix</keyword>
<name>A0AAP4D650_9PROT</name>
<feature type="domain" description="Cation efflux protein transmembrane" evidence="10">
    <location>
        <begin position="20"/>
        <end position="208"/>
    </location>
</feature>
<keyword evidence="3" id="KW-0813">Transport</keyword>
<feature type="transmembrane region" description="Helical" evidence="9">
    <location>
        <begin position="152"/>
        <end position="174"/>
    </location>
</feature>
<dbReference type="RefSeq" id="WP_327789677.1">
    <property type="nucleotide sequence ID" value="NZ_JARGEQ010000126.1"/>
</dbReference>
<dbReference type="InterPro" id="IPR002524">
    <property type="entry name" value="Cation_efflux"/>
</dbReference>
<dbReference type="InterPro" id="IPR050681">
    <property type="entry name" value="CDF/SLC30A"/>
</dbReference>
<dbReference type="GO" id="GO:0005886">
    <property type="term" value="C:plasma membrane"/>
    <property type="evidence" value="ECO:0007669"/>
    <property type="project" value="TreeGrafter"/>
</dbReference>
<keyword evidence="4 9" id="KW-0812">Transmembrane</keyword>
<feature type="transmembrane region" description="Helical" evidence="9">
    <location>
        <begin position="17"/>
        <end position="37"/>
    </location>
</feature>
<evidence type="ECO:0000256" key="7">
    <source>
        <dbReference type="ARBA" id="ARBA00023065"/>
    </source>
</evidence>
<dbReference type="GO" id="GO:0005385">
    <property type="term" value="F:zinc ion transmembrane transporter activity"/>
    <property type="evidence" value="ECO:0007669"/>
    <property type="project" value="TreeGrafter"/>
</dbReference>